<accession>A0A426XBC3</accession>
<name>A0A426XBC3_ENSVE</name>
<dbReference type="Proteomes" id="UP000287651">
    <property type="component" value="Unassembled WGS sequence"/>
</dbReference>
<dbReference type="AlphaFoldDB" id="A0A426XBC3"/>
<organism evidence="1 2">
    <name type="scientific">Ensete ventricosum</name>
    <name type="common">Abyssinian banana</name>
    <name type="synonym">Musa ensete</name>
    <dbReference type="NCBI Taxonomy" id="4639"/>
    <lineage>
        <taxon>Eukaryota</taxon>
        <taxon>Viridiplantae</taxon>
        <taxon>Streptophyta</taxon>
        <taxon>Embryophyta</taxon>
        <taxon>Tracheophyta</taxon>
        <taxon>Spermatophyta</taxon>
        <taxon>Magnoliopsida</taxon>
        <taxon>Liliopsida</taxon>
        <taxon>Zingiberales</taxon>
        <taxon>Musaceae</taxon>
        <taxon>Ensete</taxon>
    </lineage>
</organism>
<sequence>MSARLGSARVRKLIHVDREEVRLVVVRSIGVVQRRGAPSRNSRELVLYCFVTAAGKEKNTKPPHAVLYCFITLQRKRQDERGDLTAFHRPTGRRLAATRLSMEATCCPLVGGH</sequence>
<reference evidence="1 2" key="1">
    <citation type="journal article" date="2014" name="Agronomy (Basel)">
        <title>A Draft Genome Sequence for Ensete ventricosum, the Drought-Tolerant Tree Against Hunger.</title>
        <authorList>
            <person name="Harrison J."/>
            <person name="Moore K.A."/>
            <person name="Paszkiewicz K."/>
            <person name="Jones T."/>
            <person name="Grant M."/>
            <person name="Ambacheew D."/>
            <person name="Muzemil S."/>
            <person name="Studholme D.J."/>
        </authorList>
    </citation>
    <scope>NUCLEOTIDE SEQUENCE [LARGE SCALE GENOMIC DNA]</scope>
</reference>
<comment type="caution">
    <text evidence="1">The sequence shown here is derived from an EMBL/GenBank/DDBJ whole genome shotgun (WGS) entry which is preliminary data.</text>
</comment>
<proteinExistence type="predicted"/>
<evidence type="ECO:0000313" key="2">
    <source>
        <dbReference type="Proteomes" id="UP000287651"/>
    </source>
</evidence>
<evidence type="ECO:0000313" key="1">
    <source>
        <dbReference type="EMBL" id="RRT36767.1"/>
    </source>
</evidence>
<dbReference type="EMBL" id="AMZH03023151">
    <property type="protein sequence ID" value="RRT36767.1"/>
    <property type="molecule type" value="Genomic_DNA"/>
</dbReference>
<protein>
    <submittedName>
        <fullName evidence="1">Uncharacterized protein</fullName>
    </submittedName>
</protein>
<gene>
    <name evidence="1" type="ORF">B296_00054937</name>
</gene>